<dbReference type="Proteomes" id="UP000215539">
    <property type="component" value="Chromosome 1"/>
</dbReference>
<dbReference type="EMBL" id="LT906449">
    <property type="protein sequence ID" value="SNV14636.1"/>
    <property type="molecule type" value="Genomic_DNA"/>
</dbReference>
<dbReference type="AlphaFoldDB" id="A0AAX2GZR4"/>
<protein>
    <submittedName>
        <fullName evidence="2">Uncharacterized protein</fullName>
    </submittedName>
</protein>
<evidence type="ECO:0000313" key="1">
    <source>
        <dbReference type="EMBL" id="AMD86037.1"/>
    </source>
</evidence>
<dbReference type="KEGG" id="chg:AXF12_11275"/>
<keyword evidence="3" id="KW-1185">Reference proteome</keyword>
<evidence type="ECO:0000313" key="3">
    <source>
        <dbReference type="Proteomes" id="UP000065822"/>
    </source>
</evidence>
<evidence type="ECO:0000313" key="2">
    <source>
        <dbReference type="EMBL" id="SNV14636.1"/>
    </source>
</evidence>
<evidence type="ECO:0000313" key="4">
    <source>
        <dbReference type="Proteomes" id="UP000215539"/>
    </source>
</evidence>
<reference evidence="1 3" key="1">
    <citation type="submission" date="2016-02" db="EMBL/GenBank/DDBJ databases">
        <authorList>
            <person name="Holder M.E."/>
            <person name="Ajami N.J."/>
            <person name="Petrosino J.F."/>
        </authorList>
    </citation>
    <scope>NUCLEOTIDE SEQUENCE [LARGE SCALE GENOMIC DNA]</scope>
    <source>
        <strain evidence="1 3">CCUG 32990</strain>
    </source>
</reference>
<dbReference type="EMBL" id="CP014227">
    <property type="protein sequence ID" value="AMD86037.1"/>
    <property type="molecule type" value="Genomic_DNA"/>
</dbReference>
<organism evidence="2 4">
    <name type="scientific">Capnocytophaga haemolytica</name>
    <dbReference type="NCBI Taxonomy" id="45243"/>
    <lineage>
        <taxon>Bacteria</taxon>
        <taxon>Pseudomonadati</taxon>
        <taxon>Bacteroidota</taxon>
        <taxon>Flavobacteriia</taxon>
        <taxon>Flavobacteriales</taxon>
        <taxon>Flavobacteriaceae</taxon>
        <taxon>Capnocytophaga</taxon>
    </lineage>
</organism>
<accession>A0AAX2GZR4</accession>
<reference evidence="2 4" key="2">
    <citation type="submission" date="2017-06" db="EMBL/GenBank/DDBJ databases">
        <authorList>
            <consortium name="Pathogen Informatics"/>
        </authorList>
    </citation>
    <scope>NUCLEOTIDE SEQUENCE [LARGE SCALE GENOMIC DNA]</scope>
    <source>
        <strain evidence="2 4">NCTC12947</strain>
    </source>
</reference>
<gene>
    <name evidence="1" type="ORF">AXF12_11275</name>
    <name evidence="2" type="ORF">SAMEA44541418_01890</name>
</gene>
<sequence>MQQLDDLKAAMEQYLGINEDFALRFERYLAISYAAMCVCSDLKSLLKVEGKMELSYERNKDLYFLCSEYTTPFLALLHTE</sequence>
<dbReference type="Proteomes" id="UP000065822">
    <property type="component" value="Chromosome"/>
</dbReference>
<proteinExistence type="predicted"/>
<name>A0AAX2GZR4_9FLAO</name>
<dbReference type="RefSeq" id="WP_066431320.1">
    <property type="nucleotide sequence ID" value="NZ_CP014227.1"/>
</dbReference>